<dbReference type="AlphaFoldDB" id="A0A2N0VFG8"/>
<keyword evidence="2" id="KW-1185">Reference proteome</keyword>
<reference evidence="1 2" key="1">
    <citation type="submission" date="2017-11" db="EMBL/GenBank/DDBJ databases">
        <title>Rhodohalobacter 15182 sp. nov., isolated from a salt lake.</title>
        <authorList>
            <person name="Han S."/>
        </authorList>
    </citation>
    <scope>NUCLEOTIDE SEQUENCE [LARGE SCALE GENOMIC DNA]</scope>
    <source>
        <strain evidence="1 2">15182</strain>
    </source>
</reference>
<evidence type="ECO:0000313" key="1">
    <source>
        <dbReference type="EMBL" id="PKD42932.1"/>
    </source>
</evidence>
<protein>
    <submittedName>
        <fullName evidence="1">Uncharacterized protein</fullName>
    </submittedName>
</protein>
<sequence>MSHAYGILARYRIQKPQVETCGYDVDHGHAVWVGKQNRIERTIFPATSTPPIQAFRFCDRFQTYEFIKQNPK</sequence>
<dbReference type="Proteomes" id="UP000233398">
    <property type="component" value="Unassembled WGS sequence"/>
</dbReference>
<dbReference type="EMBL" id="PISP01000004">
    <property type="protein sequence ID" value="PKD42932.1"/>
    <property type="molecule type" value="Genomic_DNA"/>
</dbReference>
<name>A0A2N0VFG8_9BACT</name>
<dbReference type="RefSeq" id="WP_101073985.1">
    <property type="nucleotide sequence ID" value="NZ_PISP01000004.1"/>
</dbReference>
<proteinExistence type="predicted"/>
<accession>A0A2N0VFG8</accession>
<evidence type="ECO:0000313" key="2">
    <source>
        <dbReference type="Proteomes" id="UP000233398"/>
    </source>
</evidence>
<gene>
    <name evidence="1" type="ORF">CWD77_12875</name>
</gene>
<organism evidence="1 2">
    <name type="scientific">Rhodohalobacter barkolensis</name>
    <dbReference type="NCBI Taxonomy" id="2053187"/>
    <lineage>
        <taxon>Bacteria</taxon>
        <taxon>Pseudomonadati</taxon>
        <taxon>Balneolota</taxon>
        <taxon>Balneolia</taxon>
        <taxon>Balneolales</taxon>
        <taxon>Balneolaceae</taxon>
        <taxon>Rhodohalobacter</taxon>
    </lineage>
</organism>
<comment type="caution">
    <text evidence="1">The sequence shown here is derived from an EMBL/GenBank/DDBJ whole genome shotgun (WGS) entry which is preliminary data.</text>
</comment>